<feature type="region of interest" description="Disordered" evidence="1">
    <location>
        <begin position="1"/>
        <end position="25"/>
    </location>
</feature>
<dbReference type="NCBIfam" id="TIGR03001">
    <property type="entry name" value="Sig-70_gmx1"/>
    <property type="match status" value="1"/>
</dbReference>
<evidence type="ECO:0000259" key="2">
    <source>
        <dbReference type="Pfam" id="PF04545"/>
    </source>
</evidence>
<dbReference type="InterPro" id="IPR013324">
    <property type="entry name" value="RNA_pol_sigma_r3/r4-like"/>
</dbReference>
<keyword evidence="4" id="KW-1185">Reference proteome</keyword>
<accession>A0ABY9X9C3</accession>
<dbReference type="RefSeq" id="WP_395812299.1">
    <property type="nucleotide sequence ID" value="NZ_CP043494.1"/>
</dbReference>
<organism evidence="3 4">
    <name type="scientific">Archangium minus</name>
    <dbReference type="NCBI Taxonomy" id="83450"/>
    <lineage>
        <taxon>Bacteria</taxon>
        <taxon>Pseudomonadati</taxon>
        <taxon>Myxococcota</taxon>
        <taxon>Myxococcia</taxon>
        <taxon>Myxococcales</taxon>
        <taxon>Cystobacterineae</taxon>
        <taxon>Archangiaceae</taxon>
        <taxon>Archangium</taxon>
    </lineage>
</organism>
<dbReference type="Gene3D" id="1.10.10.10">
    <property type="entry name" value="Winged helix-like DNA-binding domain superfamily/Winged helix DNA-binding domain"/>
    <property type="match status" value="1"/>
</dbReference>
<dbReference type="InterPro" id="IPR011745">
    <property type="entry name" value="RNA_pol_sigma70_MYXXA"/>
</dbReference>
<feature type="domain" description="RNA polymerase sigma-70 region 4" evidence="2">
    <location>
        <begin position="201"/>
        <end position="248"/>
    </location>
</feature>
<dbReference type="Gene3D" id="1.10.1740.10">
    <property type="match status" value="1"/>
</dbReference>
<dbReference type="InterPro" id="IPR007630">
    <property type="entry name" value="RNA_pol_sigma70_r4"/>
</dbReference>
<gene>
    <name evidence="3" type="ORF">F0U60_53740</name>
</gene>
<name>A0ABY9X9C3_9BACT</name>
<dbReference type="SUPFAM" id="SSF88659">
    <property type="entry name" value="Sigma3 and sigma4 domains of RNA polymerase sigma factors"/>
    <property type="match status" value="1"/>
</dbReference>
<dbReference type="EMBL" id="CP043494">
    <property type="protein sequence ID" value="WNG51996.1"/>
    <property type="molecule type" value="Genomic_DNA"/>
</dbReference>
<evidence type="ECO:0000313" key="4">
    <source>
        <dbReference type="Proteomes" id="UP001611383"/>
    </source>
</evidence>
<dbReference type="InterPro" id="IPR014284">
    <property type="entry name" value="RNA_pol_sigma-70_dom"/>
</dbReference>
<reference evidence="3 4" key="1">
    <citation type="submission" date="2019-08" db="EMBL/GenBank/DDBJ databases">
        <title>Archangium and Cystobacter genomes.</title>
        <authorList>
            <person name="Chen I.-C.K."/>
            <person name="Wielgoss S."/>
        </authorList>
    </citation>
    <scope>NUCLEOTIDE SEQUENCE [LARGE SCALE GENOMIC DNA]</scope>
    <source>
        <strain evidence="3 4">Cbm 6</strain>
    </source>
</reference>
<protein>
    <submittedName>
        <fullName evidence="3">Sigma-70 family RNA polymerase sigma factor</fullName>
    </submittedName>
</protein>
<dbReference type="NCBIfam" id="TIGR02937">
    <property type="entry name" value="sigma70-ECF"/>
    <property type="match status" value="1"/>
</dbReference>
<feature type="compositionally biased region" description="Polar residues" evidence="1">
    <location>
        <begin position="12"/>
        <end position="22"/>
    </location>
</feature>
<dbReference type="InterPro" id="IPR036388">
    <property type="entry name" value="WH-like_DNA-bd_sf"/>
</dbReference>
<dbReference type="Pfam" id="PF04545">
    <property type="entry name" value="Sigma70_r4"/>
    <property type="match status" value="1"/>
</dbReference>
<evidence type="ECO:0000313" key="3">
    <source>
        <dbReference type="EMBL" id="WNG51996.1"/>
    </source>
</evidence>
<sequence length="288" mass="31932">MTSDEEPPDTQELPSTSTPASQQEREAWLRAQLEAAAPACESWGVVPSRLHEALLRSYRSGSLPATLFLDDLVLALACADGLARAQRELDRRASERIAQAARRVDPSAAFAEEVRQAVRERLLLGSEGSTPRILEYSGRGPLAAWVGVVAMRLALNLRRGVQPLSLDERLVTGLSVPSPDPELALIKSEYREAFQRAFRAALATLEDTEVNVLRLHFSKGLNIDDIGRTYGVHRATVARWIARARERLLVGIRRQLMDSLRLGPEEFESLMELVRSQVHLSLSKGLEP</sequence>
<evidence type="ECO:0000256" key="1">
    <source>
        <dbReference type="SAM" id="MobiDB-lite"/>
    </source>
</evidence>
<proteinExistence type="predicted"/>
<dbReference type="Proteomes" id="UP001611383">
    <property type="component" value="Chromosome"/>
</dbReference>